<evidence type="ECO:0000256" key="1">
    <source>
        <dbReference type="SAM" id="MobiDB-lite"/>
    </source>
</evidence>
<name>A0ABP0ZEY2_9ASCO</name>
<dbReference type="EMBL" id="OZ022405">
    <property type="protein sequence ID" value="CAK9436384.1"/>
    <property type="molecule type" value="Genomic_DNA"/>
</dbReference>
<evidence type="ECO:0000313" key="3">
    <source>
        <dbReference type="Proteomes" id="UP001497383"/>
    </source>
</evidence>
<keyword evidence="3" id="KW-1185">Reference proteome</keyword>
<protein>
    <submittedName>
        <fullName evidence="2">Uncharacterized protein</fullName>
    </submittedName>
</protein>
<dbReference type="GeneID" id="92206138"/>
<organism evidence="2 3">
    <name type="scientific">Lodderomyces beijingensis</name>
    <dbReference type="NCBI Taxonomy" id="1775926"/>
    <lineage>
        <taxon>Eukaryota</taxon>
        <taxon>Fungi</taxon>
        <taxon>Dikarya</taxon>
        <taxon>Ascomycota</taxon>
        <taxon>Saccharomycotina</taxon>
        <taxon>Pichiomycetes</taxon>
        <taxon>Debaryomycetaceae</taxon>
        <taxon>Candida/Lodderomyces clade</taxon>
        <taxon>Lodderomyces</taxon>
    </lineage>
</organism>
<feature type="compositionally biased region" description="Low complexity" evidence="1">
    <location>
        <begin position="283"/>
        <end position="294"/>
    </location>
</feature>
<accession>A0ABP0ZEY2</accession>
<dbReference type="RefSeq" id="XP_066827880.1">
    <property type="nucleotide sequence ID" value="XM_066976918.1"/>
</dbReference>
<proteinExistence type="predicted"/>
<evidence type="ECO:0000313" key="2">
    <source>
        <dbReference type="EMBL" id="CAK9436384.1"/>
    </source>
</evidence>
<dbReference type="Proteomes" id="UP001497383">
    <property type="component" value="Chromosome 1"/>
</dbReference>
<sequence length="741" mass="83690">MNNSGENPQEANFRSRIFRHFVDIHRLQSHFNHLVNNTEESSRSNVDLQRIPSQLRNLSRELSGTENREAYLLESTDEENQSYEGDPEFVYYSEGDANQSRNDDMSIEDEFQMRERTLLRSAAAAQNTSAAAAAAAAAATAAAANSAVANVVAPLQTGIPLRRQNAIRIRSILNNDEETEEQTGNPSNNNNKLVKDLLESEASQLQKEIDALLQDLKHAGRFKDKSQLFDRSFSSVSRTSSTFFPCFAELTQIADGVGADVDGMMDTALRNKYTRRPSKKGNSPSSSSSFSHSSLPPPPPPVNSKRRASNAIEHESKKQKLATSSNPSTDAYVHDARCFNNPYSESDMDAIATGGSNINFRAGSSYVLHIDGLKSNASQCEDHEKYLLQFSEVGSEIAGEFKIMMNGGKVDGVIPKLYRFADFICGMSNPRYMAKHKQLNRKLNFLEVLMKNSKLDHLDPRVCFLSVPFSGGNIDFKTRDIRFQDHEKGKNSSSRVNTSRVNLQLSEWMKINPFFQFKKVFFCHFLASLNEDLKGFSNTQVKRARKSEALHLTREFKANLLELTKDFDFGQDSKIFQTTGISGRFGSKHSELFLDDWERNLSHKLVQSLTREDHSTIFNIQLNYSLFTLEVDVSAFADSFIRFILTHTSQESRIMFEREIESLSRDESDDEEKVRATLICSITKNSGKLEIHNTFPAIYGKHALSMRSRSARMDECPFKTRKTQGKMTGRVTRQWPVCESI</sequence>
<feature type="region of interest" description="Disordered" evidence="1">
    <location>
        <begin position="272"/>
        <end position="329"/>
    </location>
</feature>
<gene>
    <name evidence="2" type="ORF">LODBEIA_P09420</name>
</gene>
<reference evidence="2 3" key="1">
    <citation type="submission" date="2024-03" db="EMBL/GenBank/DDBJ databases">
        <authorList>
            <person name="Brejova B."/>
        </authorList>
    </citation>
    <scope>NUCLEOTIDE SEQUENCE [LARGE SCALE GENOMIC DNA]</scope>
    <source>
        <strain evidence="2 3">CBS 14171</strain>
    </source>
</reference>